<evidence type="ECO:0000256" key="1">
    <source>
        <dbReference type="SAM" id="MobiDB-lite"/>
    </source>
</evidence>
<reference evidence="2" key="1">
    <citation type="submission" date="2014-05" db="EMBL/GenBank/DDBJ databases">
        <authorList>
            <person name="Horn Fabian"/>
        </authorList>
    </citation>
    <scope>NUCLEOTIDE SEQUENCE</scope>
</reference>
<proteinExistence type="predicted"/>
<gene>
    <name evidence="3" type="ORF">J2Z30_001599</name>
    <name evidence="2" type="ORF">SIRAN9160</name>
</gene>
<name>A0A061A9T3_9ACTN</name>
<dbReference type="AlphaFoldDB" id="A0A061A9T3"/>
<dbReference type="EMBL" id="LK022848">
    <property type="protein sequence ID" value="CDR16843.1"/>
    <property type="molecule type" value="Genomic_DNA"/>
</dbReference>
<reference evidence="3 4" key="2">
    <citation type="submission" date="2021-03" db="EMBL/GenBank/DDBJ databases">
        <title>Genomic Encyclopedia of Type Strains, Phase IV (KMG-IV): sequencing the most valuable type-strain genomes for metagenomic binning, comparative biology and taxonomic classification.</title>
        <authorList>
            <person name="Goeker M."/>
        </authorList>
    </citation>
    <scope>NUCLEOTIDE SEQUENCE [LARGE SCALE GENOMIC DNA]</scope>
    <source>
        <strain evidence="3 4">DSM 41954</strain>
    </source>
</reference>
<evidence type="ECO:0000313" key="2">
    <source>
        <dbReference type="EMBL" id="CDR16843.1"/>
    </source>
</evidence>
<feature type="compositionally biased region" description="Basic and acidic residues" evidence="1">
    <location>
        <begin position="61"/>
        <end position="71"/>
    </location>
</feature>
<dbReference type="HOGENOM" id="CLU_2384903_0_0_11"/>
<dbReference type="EMBL" id="JAGGLR010000003">
    <property type="protein sequence ID" value="MBP2060597.1"/>
    <property type="molecule type" value="Genomic_DNA"/>
</dbReference>
<evidence type="ECO:0000313" key="3">
    <source>
        <dbReference type="EMBL" id="MBP2060597.1"/>
    </source>
</evidence>
<evidence type="ECO:0000313" key="4">
    <source>
        <dbReference type="Proteomes" id="UP000756710"/>
    </source>
</evidence>
<accession>A0A061A9T3</accession>
<protein>
    <submittedName>
        <fullName evidence="2">Uncharacterized protein</fullName>
    </submittedName>
</protein>
<sequence length="94" mass="10000">MSQWTAAPIPLSPRARRSANRLSWAGTGAVAWLDGPRGHVWSVGAPVPAAGLVLGWTPDEPPAHPGEEPGGRARRTRLGYRDEDLCVAARIAAR</sequence>
<organism evidence="2">
    <name type="scientific">Streptomyces iranensis</name>
    <dbReference type="NCBI Taxonomy" id="576784"/>
    <lineage>
        <taxon>Bacteria</taxon>
        <taxon>Bacillati</taxon>
        <taxon>Actinomycetota</taxon>
        <taxon>Actinomycetes</taxon>
        <taxon>Kitasatosporales</taxon>
        <taxon>Streptomycetaceae</taxon>
        <taxon>Streptomyces</taxon>
        <taxon>Streptomyces violaceusniger group</taxon>
    </lineage>
</organism>
<keyword evidence="4" id="KW-1185">Reference proteome</keyword>
<dbReference type="Proteomes" id="UP000756710">
    <property type="component" value="Unassembled WGS sequence"/>
</dbReference>
<feature type="region of interest" description="Disordered" evidence="1">
    <location>
        <begin position="58"/>
        <end position="77"/>
    </location>
</feature>
<dbReference type="RefSeq" id="WP_308279828.1">
    <property type="nucleotide sequence ID" value="NZ_BAABDR010000044.1"/>
</dbReference>